<accession>A0A4P6MNH3</accession>
<dbReference type="AlphaFoldDB" id="A0A4P6MNH3"/>
<organism evidence="1 2">
    <name type="scientific">Mycoplasmopsis phocirhinis</name>
    <dbReference type="NCBI Taxonomy" id="142650"/>
    <lineage>
        <taxon>Bacteria</taxon>
        <taxon>Bacillati</taxon>
        <taxon>Mycoplasmatota</taxon>
        <taxon>Mycoplasmoidales</taxon>
        <taxon>Metamycoplasmataceae</taxon>
        <taxon>Mycoplasmopsis</taxon>
    </lineage>
</organism>
<name>A0A4P6MNH3_9BACT</name>
<gene>
    <name evidence="1" type="ORF">EG856_00590</name>
</gene>
<sequence length="117" mass="14035">MKWSRWLNLKELKIPKTNIIWSKFIEVINNIIEINSETLQNDVDKKIGKYFAWHKVINSTELFAQKVLEYLWNDVFKYDRGLLFNSKVNSIDKLFELFASTQFQNIFNDNVLSELEK</sequence>
<dbReference type="EMBL" id="CP034841">
    <property type="protein sequence ID" value="QBF34430.1"/>
    <property type="molecule type" value="Genomic_DNA"/>
</dbReference>
<protein>
    <submittedName>
        <fullName evidence="1">Uncharacterized protein</fullName>
    </submittedName>
</protein>
<reference evidence="1 2" key="1">
    <citation type="submission" date="2019-01" db="EMBL/GenBank/DDBJ databases">
        <title>Complete sequence and annotation of the Mycoplasma phocirhinis strain 852T genome.</title>
        <authorList>
            <person name="Frasca S.Jr."/>
            <person name="Kutish G.F."/>
            <person name="Castellanos Gell J."/>
            <person name="Michaels D.L."/>
            <person name="Brown D.R."/>
        </authorList>
    </citation>
    <scope>NUCLEOTIDE SEQUENCE [LARGE SCALE GENOMIC DNA]</scope>
    <source>
        <strain evidence="1 2">852</strain>
    </source>
</reference>
<dbReference type="Proteomes" id="UP000289326">
    <property type="component" value="Chromosome"/>
</dbReference>
<proteinExistence type="predicted"/>
<dbReference type="KEGG" id="mphi:EG856_00590"/>
<evidence type="ECO:0000313" key="2">
    <source>
        <dbReference type="Proteomes" id="UP000289326"/>
    </source>
</evidence>
<keyword evidence="2" id="KW-1185">Reference proteome</keyword>
<evidence type="ECO:0000313" key="1">
    <source>
        <dbReference type="EMBL" id="QBF34430.1"/>
    </source>
</evidence>
<dbReference type="RefSeq" id="WP_130429208.1">
    <property type="nucleotide sequence ID" value="NZ_CP034841.1"/>
</dbReference>
<dbReference type="OrthoDB" id="9815498at2"/>